<feature type="domain" description="RING-type" evidence="7">
    <location>
        <begin position="139"/>
        <end position="182"/>
    </location>
</feature>
<evidence type="ECO:0000259" key="7">
    <source>
        <dbReference type="PROSITE" id="PS50089"/>
    </source>
</evidence>
<dbReference type="PROSITE" id="PS50089">
    <property type="entry name" value="ZF_RING_2"/>
    <property type="match status" value="1"/>
</dbReference>
<evidence type="ECO:0000256" key="2">
    <source>
        <dbReference type="ARBA" id="ARBA00012483"/>
    </source>
</evidence>
<evidence type="ECO:0000256" key="6">
    <source>
        <dbReference type="PROSITE-ProRule" id="PRU00175"/>
    </source>
</evidence>
<sequence length="197" mass="22695">MESRELRFEVRVDHCLNPNIVSRFPQMEFLLIIRTFLEDGNCSLRRDARHKDDEAELFLLPENTFGSVSFRGLVAHRLLQAGWLDQGGLVRILDQAFSDANSILEKEKLKNRNNNGFSNARRIIFRAEVIVMRDNCIECMICLEKLGSSKTKVVTSMPCSHLFHGDCIEKWLNTSCLCPLCRFSVPENFRVQLSLTE</sequence>
<protein>
    <recommendedName>
        <fullName evidence="2">RING-type E3 ubiquitin transferase</fullName>
        <ecNumber evidence="2">2.3.2.27</ecNumber>
    </recommendedName>
</protein>
<keyword evidence="5" id="KW-0862">Zinc</keyword>
<dbReference type="EMBL" id="JBBPBM010000008">
    <property type="protein sequence ID" value="KAK8571664.1"/>
    <property type="molecule type" value="Genomic_DNA"/>
</dbReference>
<gene>
    <name evidence="8" type="ORF">V6N12_027742</name>
</gene>
<name>A0ABR2F3T7_9ROSI</name>
<keyword evidence="4 6" id="KW-0863">Zinc-finger</keyword>
<dbReference type="InterPro" id="IPR013083">
    <property type="entry name" value="Znf_RING/FYVE/PHD"/>
</dbReference>
<keyword evidence="3" id="KW-0479">Metal-binding</keyword>
<organism evidence="8 9">
    <name type="scientific">Hibiscus sabdariffa</name>
    <name type="common">roselle</name>
    <dbReference type="NCBI Taxonomy" id="183260"/>
    <lineage>
        <taxon>Eukaryota</taxon>
        <taxon>Viridiplantae</taxon>
        <taxon>Streptophyta</taxon>
        <taxon>Embryophyta</taxon>
        <taxon>Tracheophyta</taxon>
        <taxon>Spermatophyta</taxon>
        <taxon>Magnoliopsida</taxon>
        <taxon>eudicotyledons</taxon>
        <taxon>Gunneridae</taxon>
        <taxon>Pentapetalae</taxon>
        <taxon>rosids</taxon>
        <taxon>malvids</taxon>
        <taxon>Malvales</taxon>
        <taxon>Malvaceae</taxon>
        <taxon>Malvoideae</taxon>
        <taxon>Hibiscus</taxon>
    </lineage>
</organism>
<dbReference type="PANTHER" id="PTHR15710:SF59">
    <property type="entry name" value="E3 UBIQUITIN-PROTEIN LIGASE SDIR1-LIKE"/>
    <property type="match status" value="1"/>
</dbReference>
<accession>A0ABR2F3T7</accession>
<evidence type="ECO:0000313" key="9">
    <source>
        <dbReference type="Proteomes" id="UP001472677"/>
    </source>
</evidence>
<dbReference type="Pfam" id="PF13639">
    <property type="entry name" value="zf-RING_2"/>
    <property type="match status" value="1"/>
</dbReference>
<dbReference type="EC" id="2.3.2.27" evidence="2"/>
<evidence type="ECO:0000256" key="4">
    <source>
        <dbReference type="ARBA" id="ARBA00022771"/>
    </source>
</evidence>
<evidence type="ECO:0000256" key="3">
    <source>
        <dbReference type="ARBA" id="ARBA00022723"/>
    </source>
</evidence>
<dbReference type="PANTHER" id="PTHR15710">
    <property type="entry name" value="E3 UBIQUITIN-PROTEIN LIGASE PRAJA"/>
    <property type="match status" value="1"/>
</dbReference>
<dbReference type="Proteomes" id="UP001472677">
    <property type="component" value="Unassembled WGS sequence"/>
</dbReference>
<dbReference type="SUPFAM" id="SSF57850">
    <property type="entry name" value="RING/U-box"/>
    <property type="match status" value="1"/>
</dbReference>
<comment type="caution">
    <text evidence="8">The sequence shown here is derived from an EMBL/GenBank/DDBJ whole genome shotgun (WGS) entry which is preliminary data.</text>
</comment>
<reference evidence="8 9" key="1">
    <citation type="journal article" date="2024" name="G3 (Bethesda)">
        <title>Genome assembly of Hibiscus sabdariffa L. provides insights into metabolisms of medicinal natural products.</title>
        <authorList>
            <person name="Kim T."/>
        </authorList>
    </citation>
    <scope>NUCLEOTIDE SEQUENCE [LARGE SCALE GENOMIC DNA]</scope>
    <source>
        <strain evidence="8">TK-2024</strain>
        <tissue evidence="8">Old leaves</tissue>
    </source>
</reference>
<comment type="catalytic activity">
    <reaction evidence="1">
        <text>S-ubiquitinyl-[E2 ubiquitin-conjugating enzyme]-L-cysteine + [acceptor protein]-L-lysine = [E2 ubiquitin-conjugating enzyme]-L-cysteine + N(6)-ubiquitinyl-[acceptor protein]-L-lysine.</text>
        <dbReference type="EC" id="2.3.2.27"/>
    </reaction>
</comment>
<evidence type="ECO:0000313" key="8">
    <source>
        <dbReference type="EMBL" id="KAK8571664.1"/>
    </source>
</evidence>
<evidence type="ECO:0000256" key="5">
    <source>
        <dbReference type="ARBA" id="ARBA00022833"/>
    </source>
</evidence>
<evidence type="ECO:0000256" key="1">
    <source>
        <dbReference type="ARBA" id="ARBA00000900"/>
    </source>
</evidence>
<dbReference type="InterPro" id="IPR001841">
    <property type="entry name" value="Znf_RING"/>
</dbReference>
<dbReference type="Gene3D" id="3.30.40.10">
    <property type="entry name" value="Zinc/RING finger domain, C3HC4 (zinc finger)"/>
    <property type="match status" value="1"/>
</dbReference>
<keyword evidence="9" id="KW-1185">Reference proteome</keyword>
<dbReference type="SMART" id="SM00184">
    <property type="entry name" value="RING"/>
    <property type="match status" value="1"/>
</dbReference>
<proteinExistence type="predicted"/>